<dbReference type="PANTHER" id="PTHR33121">
    <property type="entry name" value="CYCLIC DI-GMP PHOSPHODIESTERASE PDEF"/>
    <property type="match status" value="1"/>
</dbReference>
<dbReference type="PANTHER" id="PTHR33121:SF70">
    <property type="entry name" value="SIGNALING PROTEIN YKOW"/>
    <property type="match status" value="1"/>
</dbReference>
<reference evidence="4 5" key="1">
    <citation type="submission" date="2018-03" db="EMBL/GenBank/DDBJ databases">
        <title>The draft genome of Mesorhizobium soli JCM 19897.</title>
        <authorList>
            <person name="Li L."/>
            <person name="Liu L."/>
            <person name="Liang L."/>
            <person name="Wang T."/>
            <person name="Zhang X."/>
        </authorList>
    </citation>
    <scope>NUCLEOTIDE SEQUENCE [LARGE SCALE GENOMIC DNA]</scope>
    <source>
        <strain evidence="4 5">JCM 19897</strain>
    </source>
</reference>
<dbReference type="Proteomes" id="UP000240653">
    <property type="component" value="Unassembled WGS sequence"/>
</dbReference>
<dbReference type="InterPro" id="IPR050706">
    <property type="entry name" value="Cyclic-di-GMP_PDE-like"/>
</dbReference>
<proteinExistence type="predicted"/>
<organism evidence="4 5">
    <name type="scientific">Pseudaminobacter soli</name>
    <name type="common">ex Li et al. 2025</name>
    <dbReference type="NCBI Taxonomy" id="1295366"/>
    <lineage>
        <taxon>Bacteria</taxon>
        <taxon>Pseudomonadati</taxon>
        <taxon>Pseudomonadota</taxon>
        <taxon>Alphaproteobacteria</taxon>
        <taxon>Hyphomicrobiales</taxon>
        <taxon>Phyllobacteriaceae</taxon>
        <taxon>Pseudaminobacter</taxon>
    </lineage>
</organism>
<dbReference type="NCBIfam" id="TIGR00254">
    <property type="entry name" value="GGDEF"/>
    <property type="match status" value="1"/>
</dbReference>
<gene>
    <name evidence="4" type="ORF">C7I85_04240</name>
</gene>
<evidence type="ECO:0000259" key="2">
    <source>
        <dbReference type="PROSITE" id="PS50883"/>
    </source>
</evidence>
<dbReference type="OrthoDB" id="9814202at2"/>
<feature type="transmembrane region" description="Helical" evidence="1">
    <location>
        <begin position="45"/>
        <end position="66"/>
    </location>
</feature>
<keyword evidence="1" id="KW-0472">Membrane</keyword>
<feature type="domain" description="GGDEF" evidence="3">
    <location>
        <begin position="262"/>
        <end position="400"/>
    </location>
</feature>
<dbReference type="EMBL" id="PXYL01000002">
    <property type="protein sequence ID" value="PSJ62806.1"/>
    <property type="molecule type" value="Genomic_DNA"/>
</dbReference>
<dbReference type="AlphaFoldDB" id="A0A2P7SJZ0"/>
<feature type="transmembrane region" description="Helical" evidence="1">
    <location>
        <begin position="153"/>
        <end position="174"/>
    </location>
</feature>
<dbReference type="SMART" id="SM00052">
    <property type="entry name" value="EAL"/>
    <property type="match status" value="1"/>
</dbReference>
<evidence type="ECO:0000259" key="3">
    <source>
        <dbReference type="PROSITE" id="PS50887"/>
    </source>
</evidence>
<dbReference type="SUPFAM" id="SSF141868">
    <property type="entry name" value="EAL domain-like"/>
    <property type="match status" value="1"/>
</dbReference>
<dbReference type="Gene3D" id="3.30.70.270">
    <property type="match status" value="1"/>
</dbReference>
<dbReference type="InterPro" id="IPR035919">
    <property type="entry name" value="EAL_sf"/>
</dbReference>
<dbReference type="InterPro" id="IPR000160">
    <property type="entry name" value="GGDEF_dom"/>
</dbReference>
<dbReference type="GO" id="GO:0071111">
    <property type="term" value="F:cyclic-guanylate-specific phosphodiesterase activity"/>
    <property type="evidence" value="ECO:0007669"/>
    <property type="project" value="InterPro"/>
</dbReference>
<dbReference type="InterPro" id="IPR001633">
    <property type="entry name" value="EAL_dom"/>
</dbReference>
<keyword evidence="5" id="KW-1185">Reference proteome</keyword>
<dbReference type="Gene3D" id="3.20.20.450">
    <property type="entry name" value="EAL domain"/>
    <property type="match status" value="1"/>
</dbReference>
<sequence>MQLTESIAQRVGEAIARSTWKSVDPFLLKMMQEANGNERRMTVRWGMWAAVACYVLYGAFDVLLLPDVAHRLVAVRISVGVVSIALIEFGVRRNFSLATLNVLAALALVTGATAWLLFALETNHQAALSDFMVFGTVFVLGANLFFNFRFMVSAISSATVTMTFVAAALFSLQTELTNRLVLAAYFINSLVFSLYLSWRLGSERYKTFLHALQARIQEQAAVERGQMLDEIANTDALTGLRNRRAITRDFVDLCEEWASDDSEIGVVLIDVDYFKRFNDRLGHQAGDDCLVALANALSATAVANNAIAGRYGGEEFVVLCKVATSDDLRELSGKLCQAIEDLRIPHPNTGIASGIVTISAGASLTRADKSVDFYSLLQEADRALYRSKFAGRATFHIYDRETMDEDESRQDIPELLRLALEKQLVSVVYQPIYDVESGSVLGYETLMRLRNLRGELISPAVFIPVAEHTGAIVELGIWVIDQACRDMVEYGLGAVVSANVSPIQLKAPSFPLRIAEILQRHGLAPHKLALEVTEGIDIVPEAQAEWNIQQLRSLGVQIWLDDFGTGFAGLASIRRFEFDVVKIDRSFLHDCQTAEGRRMLNDMVRLLRNLGHRVLVEGVETADQQALLRRLGVHAMQGFLVGRPLPIETMDRPKVDRVA</sequence>
<dbReference type="Pfam" id="PF00990">
    <property type="entry name" value="GGDEF"/>
    <property type="match status" value="1"/>
</dbReference>
<dbReference type="PROSITE" id="PS50883">
    <property type="entry name" value="EAL"/>
    <property type="match status" value="1"/>
</dbReference>
<dbReference type="CDD" id="cd01948">
    <property type="entry name" value="EAL"/>
    <property type="match status" value="1"/>
</dbReference>
<accession>A0A2P7SJZ0</accession>
<keyword evidence="1" id="KW-1133">Transmembrane helix</keyword>
<dbReference type="RefSeq" id="WP_106722707.1">
    <property type="nucleotide sequence ID" value="NZ_PXYL01000002.1"/>
</dbReference>
<feature type="transmembrane region" description="Helical" evidence="1">
    <location>
        <begin position="72"/>
        <end position="91"/>
    </location>
</feature>
<dbReference type="CDD" id="cd01949">
    <property type="entry name" value="GGDEF"/>
    <property type="match status" value="1"/>
</dbReference>
<name>A0A2P7SJZ0_9HYPH</name>
<dbReference type="SMART" id="SM00267">
    <property type="entry name" value="GGDEF"/>
    <property type="match status" value="1"/>
</dbReference>
<dbReference type="PROSITE" id="PS50887">
    <property type="entry name" value="GGDEF"/>
    <property type="match status" value="1"/>
</dbReference>
<comment type="caution">
    <text evidence="4">The sequence shown here is derived from an EMBL/GenBank/DDBJ whole genome shotgun (WGS) entry which is preliminary data.</text>
</comment>
<evidence type="ECO:0000256" key="1">
    <source>
        <dbReference type="SAM" id="Phobius"/>
    </source>
</evidence>
<evidence type="ECO:0000313" key="5">
    <source>
        <dbReference type="Proteomes" id="UP000240653"/>
    </source>
</evidence>
<feature type="transmembrane region" description="Helical" evidence="1">
    <location>
        <begin position="180"/>
        <end position="198"/>
    </location>
</feature>
<dbReference type="SUPFAM" id="SSF55073">
    <property type="entry name" value="Nucleotide cyclase"/>
    <property type="match status" value="1"/>
</dbReference>
<keyword evidence="1" id="KW-0812">Transmembrane</keyword>
<protein>
    <submittedName>
        <fullName evidence="4">GGDEF-domain containing protein</fullName>
    </submittedName>
</protein>
<feature type="domain" description="EAL" evidence="2">
    <location>
        <begin position="409"/>
        <end position="658"/>
    </location>
</feature>
<dbReference type="Pfam" id="PF00563">
    <property type="entry name" value="EAL"/>
    <property type="match status" value="1"/>
</dbReference>
<evidence type="ECO:0000313" key="4">
    <source>
        <dbReference type="EMBL" id="PSJ62806.1"/>
    </source>
</evidence>
<dbReference type="InterPro" id="IPR043128">
    <property type="entry name" value="Rev_trsase/Diguanyl_cyclase"/>
</dbReference>
<dbReference type="InterPro" id="IPR029787">
    <property type="entry name" value="Nucleotide_cyclase"/>
</dbReference>
<feature type="transmembrane region" description="Helical" evidence="1">
    <location>
        <begin position="98"/>
        <end position="120"/>
    </location>
</feature>